<name>A0A7W3FM26_9GAMM</name>
<organism evidence="2 3">
    <name type="scientific">Stenotrophomonas tumulicola</name>
    <dbReference type="NCBI Taxonomy" id="1685415"/>
    <lineage>
        <taxon>Bacteria</taxon>
        <taxon>Pseudomonadati</taxon>
        <taxon>Pseudomonadota</taxon>
        <taxon>Gammaproteobacteria</taxon>
        <taxon>Lysobacterales</taxon>
        <taxon>Lysobacteraceae</taxon>
        <taxon>Stenotrophomonas</taxon>
    </lineage>
</organism>
<accession>A0A7W3FM26</accession>
<gene>
    <name evidence="2" type="ORF">H4O11_09650</name>
</gene>
<dbReference type="Proteomes" id="UP000547058">
    <property type="component" value="Unassembled WGS sequence"/>
</dbReference>
<proteinExistence type="predicted"/>
<reference evidence="2 3" key="1">
    <citation type="submission" date="2020-08" db="EMBL/GenBank/DDBJ databases">
        <title>Stenotrophomonas tumulicola JCM 30961.</title>
        <authorList>
            <person name="Deng Y."/>
        </authorList>
    </citation>
    <scope>NUCLEOTIDE SEQUENCE [LARGE SCALE GENOMIC DNA]</scope>
    <source>
        <strain evidence="2 3">JCM 30961</strain>
    </source>
</reference>
<dbReference type="RefSeq" id="WP_182339208.1">
    <property type="nucleotide sequence ID" value="NZ_JACGXS010000004.1"/>
</dbReference>
<evidence type="ECO:0000313" key="2">
    <source>
        <dbReference type="EMBL" id="MBA8682068.1"/>
    </source>
</evidence>
<evidence type="ECO:0000256" key="1">
    <source>
        <dbReference type="SAM" id="MobiDB-lite"/>
    </source>
</evidence>
<sequence length="696" mass="74306">MTIGTTQPVPSSFMQFSPPAFPFMATPFADGLKGLTNGQWPGAVAWPPGGDGSGSPAATQGSPTAVHWQADPTDPLLAPILQRQDGIQAQAVARGSNGRPLVPTDIFSRNEIDASLHARAHSTQLKLGELGRQDAVAAVLRHERGRDGQAVMDSCRALALPGAQDHPDEVATLRQRLTDYLDAAKDTFEGTCPNWDSAAFRLLQKLERALEALLAKIGPQELTRQLQADLAPGLLEVLSRKYPGECATTLLPKLTRCLNPEAFAIQQGNMRRYGNGLAALLREAEKLPYLLDEPAASTPSADTPKGTSALPPFPVFTGSPYPPLVFSPTNTFSPVNTVSPVISTAAETGTPSVARARTTVDQSTQVFETRSGQDDVRDRSVGTHRRETGEIGTDPMEPDALQGNLRATMISDSNSESRMSTPDLALRQDRTQQRDHVNTEESSNGTVRTTRHFRHAVNIPPNAGMMTVLRPGSRDRFTINGSSEQGVPRQDVRIAHGADVINDSRIQIVAGTLREGYNPQHAPFVRVGPQLTSIRNLNHRGLPYAPGQTLIRSATSSSSPMRRMPSPLTTLMAGGRQTLQAPRSGAARPEIRASNGTWNGARDPLVSSVPPPPDLSHPRVTPGQLSSPVLSTTLRRSSSNDPSRDDDVGPGASSSSTPALDPIALLGVLAQEAVKVAKMRSLRNAGTFTGSSRAGA</sequence>
<keyword evidence="3" id="KW-1185">Reference proteome</keyword>
<comment type="caution">
    <text evidence="2">The sequence shown here is derived from an EMBL/GenBank/DDBJ whole genome shotgun (WGS) entry which is preliminary data.</text>
</comment>
<feature type="compositionally biased region" description="Polar residues" evidence="1">
    <location>
        <begin position="359"/>
        <end position="370"/>
    </location>
</feature>
<feature type="compositionally biased region" description="Basic and acidic residues" evidence="1">
    <location>
        <begin position="371"/>
        <end position="389"/>
    </location>
</feature>
<dbReference type="EMBL" id="JACGXS010000004">
    <property type="protein sequence ID" value="MBA8682068.1"/>
    <property type="molecule type" value="Genomic_DNA"/>
</dbReference>
<dbReference type="AlphaFoldDB" id="A0A7W3FM26"/>
<feature type="region of interest" description="Disordered" evidence="1">
    <location>
        <begin position="45"/>
        <end position="66"/>
    </location>
</feature>
<evidence type="ECO:0000313" key="3">
    <source>
        <dbReference type="Proteomes" id="UP000547058"/>
    </source>
</evidence>
<feature type="region of interest" description="Disordered" evidence="1">
    <location>
        <begin position="578"/>
        <end position="661"/>
    </location>
</feature>
<feature type="compositionally biased region" description="Polar residues" evidence="1">
    <location>
        <begin position="623"/>
        <end position="634"/>
    </location>
</feature>
<feature type="region of interest" description="Disordered" evidence="1">
    <location>
        <begin position="349"/>
        <end position="400"/>
    </location>
</feature>
<protein>
    <submittedName>
        <fullName evidence="2">Uncharacterized protein</fullName>
    </submittedName>
</protein>